<evidence type="ECO:0000313" key="1">
    <source>
        <dbReference type="EMBL" id="QDT31622.1"/>
    </source>
</evidence>
<dbReference type="EMBL" id="CP036267">
    <property type="protein sequence ID" value="QDT31622.1"/>
    <property type="molecule type" value="Genomic_DNA"/>
</dbReference>
<sequence>MSGEQWRLTLAANGDQRVAGISAQSAGKIRGINDLDQSDFGASAAKLTDSNPAA</sequence>
<evidence type="ECO:0000313" key="2">
    <source>
        <dbReference type="Proteomes" id="UP000315724"/>
    </source>
</evidence>
<proteinExistence type="predicted"/>
<dbReference type="AlphaFoldDB" id="A0A517QIZ3"/>
<reference evidence="1 2" key="1">
    <citation type="submission" date="2019-02" db="EMBL/GenBank/DDBJ databases">
        <title>Deep-cultivation of Planctomycetes and their phenomic and genomic characterization uncovers novel biology.</title>
        <authorList>
            <person name="Wiegand S."/>
            <person name="Jogler M."/>
            <person name="Boedeker C."/>
            <person name="Pinto D."/>
            <person name="Vollmers J."/>
            <person name="Rivas-Marin E."/>
            <person name="Kohn T."/>
            <person name="Peeters S.H."/>
            <person name="Heuer A."/>
            <person name="Rast P."/>
            <person name="Oberbeckmann S."/>
            <person name="Bunk B."/>
            <person name="Jeske O."/>
            <person name="Meyerdierks A."/>
            <person name="Storesund J.E."/>
            <person name="Kallscheuer N."/>
            <person name="Luecker S."/>
            <person name="Lage O.M."/>
            <person name="Pohl T."/>
            <person name="Merkel B.J."/>
            <person name="Hornburger P."/>
            <person name="Mueller R.-W."/>
            <person name="Bruemmer F."/>
            <person name="Labrenz M."/>
            <person name="Spormann A.M."/>
            <person name="Op den Camp H."/>
            <person name="Overmann J."/>
            <person name="Amann R."/>
            <person name="Jetten M.S.M."/>
            <person name="Mascher T."/>
            <person name="Medema M.H."/>
            <person name="Devos D.P."/>
            <person name="Kaster A.-K."/>
            <person name="Ovreas L."/>
            <person name="Rohde M."/>
            <person name="Galperin M.Y."/>
            <person name="Jogler C."/>
        </authorList>
    </citation>
    <scope>NUCLEOTIDE SEQUENCE [LARGE SCALE GENOMIC DNA]</scope>
    <source>
        <strain evidence="1 2">Mal48</strain>
    </source>
</reference>
<dbReference type="Proteomes" id="UP000315724">
    <property type="component" value="Chromosome"/>
</dbReference>
<keyword evidence="2" id="KW-1185">Reference proteome</keyword>
<gene>
    <name evidence="1" type="ORF">Mal48_08570</name>
</gene>
<accession>A0A517QIZ3</accession>
<organism evidence="1 2">
    <name type="scientific">Thalassoglobus polymorphus</name>
    <dbReference type="NCBI Taxonomy" id="2527994"/>
    <lineage>
        <taxon>Bacteria</taxon>
        <taxon>Pseudomonadati</taxon>
        <taxon>Planctomycetota</taxon>
        <taxon>Planctomycetia</taxon>
        <taxon>Planctomycetales</taxon>
        <taxon>Planctomycetaceae</taxon>
        <taxon>Thalassoglobus</taxon>
    </lineage>
</organism>
<dbReference type="KEGG" id="tpol:Mal48_08570"/>
<name>A0A517QIZ3_9PLAN</name>
<protein>
    <submittedName>
        <fullName evidence="1">Uncharacterized protein</fullName>
    </submittedName>
</protein>